<dbReference type="Proteomes" id="UP000029443">
    <property type="component" value="Unassembled WGS sequence"/>
</dbReference>
<proteinExistence type="predicted"/>
<dbReference type="EMBL" id="ARXU01000009">
    <property type="protein sequence ID" value="KGD60614.1"/>
    <property type="molecule type" value="Genomic_DNA"/>
</dbReference>
<reference evidence="1 2" key="1">
    <citation type="submission" date="2012-09" db="EMBL/GenBank/DDBJ databases">
        <title>Genome Sequence of alkane-degrading Bacterium Alcanivorax jadensis T9.</title>
        <authorList>
            <person name="Lai Q."/>
            <person name="Shao Z."/>
        </authorList>
    </citation>
    <scope>NUCLEOTIDE SEQUENCE [LARGE SCALE GENOMIC DNA]</scope>
    <source>
        <strain evidence="1 2">T9</strain>
    </source>
</reference>
<comment type="caution">
    <text evidence="1">The sequence shown here is derived from an EMBL/GenBank/DDBJ whole genome shotgun (WGS) entry which is preliminary data.</text>
</comment>
<evidence type="ECO:0000313" key="2">
    <source>
        <dbReference type="Proteomes" id="UP000029443"/>
    </source>
</evidence>
<protein>
    <submittedName>
        <fullName evidence="1">Ig domain-containing protein group 1 domain-containing protein</fullName>
    </submittedName>
</protein>
<dbReference type="Gene3D" id="2.60.40.10">
    <property type="entry name" value="Immunoglobulins"/>
    <property type="match status" value="5"/>
</dbReference>
<accession>A0ABR4WB26</accession>
<dbReference type="SUPFAM" id="SSF49373">
    <property type="entry name" value="Invasin/intimin cell-adhesion fragments"/>
    <property type="match status" value="4"/>
</dbReference>
<keyword evidence="2" id="KW-1185">Reference proteome</keyword>
<sequence>MNKAASLRLLPGFMMGLLVLMLAACGGGGSSQDLIPGNGGTPGSDDGSGFSISVSLNDLSGGAIGSAMNPISADNPARARAFVAQNGVPQEGVIVEFQASLGELSPEGGTALTNASGVATIVLRAGDVEGAGQLVAGIPNTDSLGIVNFETLGDATGGGGTVDNSNALSLVLRDQNDTVNISEVSRDQLGLLKACLVDSEGDPVPGEVIFFQTSLGVISPASGTALTQNNGCASANLSAGSSAGAAAAAASYGNLNATVNFVTDGSGSDVQVGTISFVQMPTEINSSQPENITVEVRNSSGATQQNKIVVFSTDLGTLSPSTGKVLTNASGQATVSLDIGNDSGAGTLQATTDFDNQTVVEERVFNAVQDEVQFGFDDGASFQEGVLGLSNDDIAAGSTITVTGNLRNVTAGTAYTDETEVTFQSVNCGTSQVEASKIARSGVVTVTYTAGAGCDSDSIRAFATVNGEQLQAQSGTIAIENAAPSSIEYLGSDPADGQLSIKGSASVGGQESATLLFLLKDENGTPLTSPADVTFTLSTTIGGIVFAGGQTEIVRQSNSQGEVSVQVNSGTVPTSLAVQATLTALPAVTTSTNALSISAGLPVQENFRIAVGSQNPSPAGGSILNTPTQVIASAADQFGNPVPDGTNVQFVSELGKIGSSCQTVDGTCSVTWTSQGLREEKFDASKKGRTCVTAQPGEFVSQYGVARFGCGFHDRFGRSTVLAYTPGVESFIDTNGDSIWGTAADNSDRVYVDLPDPFVDANETGLYGAPPNNVFFNIENAGSYQQRNGEYNGINGDCAQGGDCRIYVRRQLVIVSSTANVQLYPFMANADLSSAEWVSEQAWLASGSNDSPQGWADALFVDSVAGSPVSGVTVSSEGFIQSVTYADVGGFTISPMVADLNGNAPEEGTTISVDPGDMLLSAGATECTIGSTSEPEFCSFAFTKNPEGQNFLPLVITVDPPTGRAISRIVPVN</sequence>
<dbReference type="InterPro" id="IPR013783">
    <property type="entry name" value="Ig-like_fold"/>
</dbReference>
<evidence type="ECO:0000313" key="1">
    <source>
        <dbReference type="EMBL" id="KGD60614.1"/>
    </source>
</evidence>
<name>A0ABR4WB26_9GAMM</name>
<organism evidence="1 2">
    <name type="scientific">Alcanivorax jadensis T9</name>
    <dbReference type="NCBI Taxonomy" id="1177181"/>
    <lineage>
        <taxon>Bacteria</taxon>
        <taxon>Pseudomonadati</taxon>
        <taxon>Pseudomonadota</taxon>
        <taxon>Gammaproteobacteria</taxon>
        <taxon>Oceanospirillales</taxon>
        <taxon>Alcanivoracaceae</taxon>
        <taxon>Alcanivorax</taxon>
    </lineage>
</organism>
<gene>
    <name evidence="1" type="ORF">T9A_02349</name>
</gene>
<dbReference type="InterPro" id="IPR008964">
    <property type="entry name" value="Invasin/intimin_cell_adhesion"/>
</dbReference>
<dbReference type="PROSITE" id="PS51257">
    <property type="entry name" value="PROKAR_LIPOPROTEIN"/>
    <property type="match status" value="1"/>
</dbReference>